<evidence type="ECO:0000313" key="2">
    <source>
        <dbReference type="Proteomes" id="UP001164718"/>
    </source>
</evidence>
<dbReference type="KEGG" id="faf:OE104_02045"/>
<protein>
    <submittedName>
        <fullName evidence="1">DUF2953 domain-containing protein</fullName>
    </submittedName>
</protein>
<gene>
    <name evidence="1" type="ORF">OE104_02045</name>
</gene>
<dbReference type="Pfam" id="PF11167">
    <property type="entry name" value="DUF2953"/>
    <property type="match status" value="1"/>
</dbReference>
<organism evidence="1 2">
    <name type="scientific">Fervidibacillus albus</name>
    <dbReference type="NCBI Taxonomy" id="2980026"/>
    <lineage>
        <taxon>Bacteria</taxon>
        <taxon>Bacillati</taxon>
        <taxon>Bacillota</taxon>
        <taxon>Bacilli</taxon>
        <taxon>Bacillales</taxon>
        <taxon>Bacillaceae</taxon>
        <taxon>Fervidibacillus</taxon>
    </lineage>
</organism>
<dbReference type="EMBL" id="CP106878">
    <property type="protein sequence ID" value="WAA11195.1"/>
    <property type="molecule type" value="Genomic_DNA"/>
</dbReference>
<dbReference type="RefSeq" id="WP_275419019.1">
    <property type="nucleotide sequence ID" value="NZ_CP106878.1"/>
</dbReference>
<dbReference type="InterPro" id="IPR021338">
    <property type="entry name" value="DUF2953"/>
</dbReference>
<reference evidence="1" key="1">
    <citation type="submission" date="2022-09" db="EMBL/GenBank/DDBJ databases">
        <title>Complete Genomes of Fervidibacillus albus and Fervidibacillus halotolerans isolated from tidal flat sediments.</title>
        <authorList>
            <person name="Kwon K.K."/>
            <person name="Yang S.-H."/>
            <person name="Park M.J."/>
            <person name="Oh H.-M."/>
        </authorList>
    </citation>
    <scope>NUCLEOTIDE SEQUENCE</scope>
    <source>
        <strain evidence="1">MEBiC13591</strain>
    </source>
</reference>
<keyword evidence="2" id="KW-1185">Reference proteome</keyword>
<name>A0A9E8LXL0_9BACI</name>
<accession>A0A9E8LXL0</accession>
<dbReference type="AlphaFoldDB" id="A0A9E8LXL0"/>
<dbReference type="Proteomes" id="UP001164718">
    <property type="component" value="Chromosome"/>
</dbReference>
<sequence>MIFIIVLAFILFFLFLFINVTIDFNFNYQNHHYQLQLTISTLFGLVRFTRRFPSTSLPKKMKGKITDQQKGNKEIKEALQSIDAADSFIEQIFRFHQIAKRFLKTMRVRRLEWQSVIGTKNAAQTGMLVGFAWTVKGNLIATISRYTRFKTKPVVQIQPMFQQNIAESFFQCMVQVRLGHAIFAGIQFIRYWKSQLRETKREKRRINDV</sequence>
<proteinExistence type="predicted"/>
<evidence type="ECO:0000313" key="1">
    <source>
        <dbReference type="EMBL" id="WAA11195.1"/>
    </source>
</evidence>